<evidence type="ECO:0000259" key="3">
    <source>
        <dbReference type="PROSITE" id="PS01031"/>
    </source>
</evidence>
<dbReference type="KEGG" id="scw:TU94_25095"/>
<dbReference type="CDD" id="cd06464">
    <property type="entry name" value="ACD_sHsps-like"/>
    <property type="match status" value="1"/>
</dbReference>
<evidence type="ECO:0000256" key="1">
    <source>
        <dbReference type="PROSITE-ProRule" id="PRU00285"/>
    </source>
</evidence>
<dbReference type="PATRIC" id="fig|477245.3.peg.5299"/>
<gene>
    <name evidence="4" type="ORF">TU94_25095</name>
</gene>
<dbReference type="PROSITE" id="PS01031">
    <property type="entry name" value="SHSP"/>
    <property type="match status" value="1"/>
</dbReference>
<dbReference type="PANTHER" id="PTHR11527">
    <property type="entry name" value="HEAT-SHOCK PROTEIN 20 FAMILY MEMBER"/>
    <property type="match status" value="1"/>
</dbReference>
<evidence type="ECO:0000256" key="2">
    <source>
        <dbReference type="RuleBase" id="RU003616"/>
    </source>
</evidence>
<dbReference type="AlphaFoldDB" id="A0A0C5FW12"/>
<comment type="similarity">
    <text evidence="1 2">Belongs to the small heat shock protein (HSP20) family.</text>
</comment>
<dbReference type="HOGENOM" id="CLU_046737_9_0_11"/>
<evidence type="ECO:0000313" key="5">
    <source>
        <dbReference type="Proteomes" id="UP000032234"/>
    </source>
</evidence>
<dbReference type="Pfam" id="PF00011">
    <property type="entry name" value="HSP20"/>
    <property type="match status" value="1"/>
</dbReference>
<dbReference type="STRING" id="477245.TU94_25095"/>
<protein>
    <submittedName>
        <fullName evidence="4">Molecular chaperone</fullName>
    </submittedName>
</protein>
<accession>A0A0C5FW12</accession>
<organism evidence="4 5">
    <name type="scientific">Streptomyces cyaneogriseus subsp. noncyanogenus</name>
    <dbReference type="NCBI Taxonomy" id="477245"/>
    <lineage>
        <taxon>Bacteria</taxon>
        <taxon>Bacillati</taxon>
        <taxon>Actinomycetota</taxon>
        <taxon>Actinomycetes</taxon>
        <taxon>Kitasatosporales</taxon>
        <taxon>Streptomycetaceae</taxon>
        <taxon>Streptomyces</taxon>
    </lineage>
</organism>
<sequence length="140" mass="14884">MLARTGAPGDLDRLTHQLAPADDAAGAVIPADAWRDDEAVYLVFDLPGMDRSGIELTVERGTLVLSAERPSPIPAQARPLLTERPTGRFTRRLALSDALDTEAAEAAYENGVLTLRIPLAAHAKPRKIPISGGGPRQLTA</sequence>
<dbReference type="Gene3D" id="2.60.40.790">
    <property type="match status" value="1"/>
</dbReference>
<dbReference type="Proteomes" id="UP000032234">
    <property type="component" value="Chromosome"/>
</dbReference>
<dbReference type="EMBL" id="CP010849">
    <property type="protein sequence ID" value="AJP04252.1"/>
    <property type="molecule type" value="Genomic_DNA"/>
</dbReference>
<proteinExistence type="inferred from homology"/>
<dbReference type="SUPFAM" id="SSF49764">
    <property type="entry name" value="HSP20-like chaperones"/>
    <property type="match status" value="1"/>
</dbReference>
<feature type="domain" description="SHSP" evidence="3">
    <location>
        <begin position="22"/>
        <end position="133"/>
    </location>
</feature>
<name>A0A0C5FW12_9ACTN</name>
<dbReference type="OrthoDB" id="9788892at2"/>
<keyword evidence="5" id="KW-1185">Reference proteome</keyword>
<evidence type="ECO:0000313" key="4">
    <source>
        <dbReference type="EMBL" id="AJP04252.1"/>
    </source>
</evidence>
<dbReference type="InterPro" id="IPR008978">
    <property type="entry name" value="HSP20-like_chaperone"/>
</dbReference>
<dbReference type="InterPro" id="IPR031107">
    <property type="entry name" value="Small_HSP"/>
</dbReference>
<dbReference type="RefSeq" id="WP_044384813.1">
    <property type="nucleotide sequence ID" value="NZ_CP010849.1"/>
</dbReference>
<reference evidence="4 5" key="1">
    <citation type="submission" date="2015-02" db="EMBL/GenBank/DDBJ databases">
        <title>Genome sequence of thermotolerant Streptomyces cyaneogriseus subsp. Noncyanogenus NMWT1, the producer of nematocidal antibiotics nemadectin.</title>
        <authorList>
            <person name="Wang H."/>
            <person name="Li C."/>
            <person name="Xiang W."/>
            <person name="Wang X."/>
        </authorList>
    </citation>
    <scope>NUCLEOTIDE SEQUENCE [LARGE SCALE GENOMIC DNA]</scope>
    <source>
        <strain evidence="4 5">NMWT 1</strain>
    </source>
</reference>
<dbReference type="InterPro" id="IPR002068">
    <property type="entry name" value="A-crystallin/Hsp20_dom"/>
</dbReference>